<comment type="similarity">
    <text evidence="2 15">Belongs to the cation transport ATPase (P-type) (TC 3.A.3) family. Type IB subfamily.</text>
</comment>
<feature type="domain" description="HMA" evidence="16">
    <location>
        <begin position="13"/>
        <end position="80"/>
    </location>
</feature>
<evidence type="ECO:0000256" key="8">
    <source>
        <dbReference type="ARBA" id="ARBA00022840"/>
    </source>
</evidence>
<dbReference type="SUPFAM" id="SSF55008">
    <property type="entry name" value="HMA, heavy metal-associated domain"/>
    <property type="match status" value="3"/>
</dbReference>
<dbReference type="AlphaFoldDB" id="A0A9P8E1D7"/>
<feature type="transmembrane region" description="Helical" evidence="15">
    <location>
        <begin position="754"/>
        <end position="777"/>
    </location>
</feature>
<feature type="non-terminal residue" evidence="17">
    <location>
        <position position="1209"/>
    </location>
</feature>
<organism evidence="17 18">
    <name type="scientific">Aureobasidium melanogenum</name>
    <name type="common">Aureobasidium pullulans var. melanogenum</name>
    <dbReference type="NCBI Taxonomy" id="46634"/>
    <lineage>
        <taxon>Eukaryota</taxon>
        <taxon>Fungi</taxon>
        <taxon>Dikarya</taxon>
        <taxon>Ascomycota</taxon>
        <taxon>Pezizomycotina</taxon>
        <taxon>Dothideomycetes</taxon>
        <taxon>Dothideomycetidae</taxon>
        <taxon>Dothideales</taxon>
        <taxon>Saccotheciaceae</taxon>
        <taxon>Aureobasidium</taxon>
    </lineage>
</organism>
<feature type="transmembrane region" description="Helical" evidence="15">
    <location>
        <begin position="559"/>
        <end position="579"/>
    </location>
</feature>
<dbReference type="PANTHER" id="PTHR43520">
    <property type="entry name" value="ATP7, ISOFORM B"/>
    <property type="match status" value="1"/>
</dbReference>
<dbReference type="GO" id="GO:0005507">
    <property type="term" value="F:copper ion binding"/>
    <property type="evidence" value="ECO:0007669"/>
    <property type="project" value="InterPro"/>
</dbReference>
<dbReference type="InterPro" id="IPR006122">
    <property type="entry name" value="HMA_Cu_ion-bd"/>
</dbReference>
<sequence>MMAQPHTIEEGTTTTTFSISNLHCSSCITNIQFCLEDDLNIQASSISHSIIQHSVTIRHDPSVSHTTITSSLEKAGFEVYSVAPANREPSFKPWQHEGTDINEDWGLEQAVQRWKTAWKDKDVEVENSKKRKRHLEQCALCLNEMQHDRGSLDALMEKAQPFPDVSSLERGVSVSSEKEDGEEVTEKLDSVEFAIPELFRATFSVEGMTCSACVTNVSQAISQHSFVQDVNVNLLSNSATVVFSGRSNEKVISESIEDAGYDVALNEVDGLGVKQTTNEQTWKATFAITGMTCAACVKSLTTGLEQPEWIQSVQVNLISNSATLSFRGDKERVKDIIEIIDDLGFDASTEEVNSIETTQEQSSQRKVVLRMTGMYCHHCAPRVIQALSNKFGAEVTIDEECSMVNPLLRLSYRPQPPTLTLRHILEVINGLDTEVQASVFTPPTIEQRSREVQAAERRKILLRFVLCLITAFPTFIIGIVYMTLVNHDNAGREYLMQNIWAGTVSRADWALFIMGTIIYFFAADIFHIRSLQGIYLMWKPSSRTPLSHRLFRFGNMNMLISLGTSIAYFASIAALAINATNSKKTMGQGQAYYFDSVVFLTLFLLGGRGLEAWSKAKTGDAVAALGSLRPDTALLVTTSEGNNSMNIHKTPTELLEVGDVVRVLQGSSPPFDGIIVDGETKFDEASLTGESRLVSKQTGDQVFSGTINKGSPVDVRLTSISGSSMLDQIIKVVREGQTKRAPVERIADILTSRFVPLIILIGISTWIIWLSLGLSGALPSSWLDSEIGGWPFWSLQFSIAVFVVACPCGIGLAAPTALFVGGGLAAKHGILVKGGGEAFQEASMLDCVVFDKTGTLTQGSAPAVSDCKVFDGQDTREAALAMARVLEENSSHPVARAIVEYNKAQVLTGEDMQVTDVEELPGKGLKGFFKNAKLGTQVTAIIGNEALMADFDVQLDSKSRDLIESWKQQGKSIALLSTSSSPGTAFTLVAAFAVADPLRPEAATIVKWLQKQGLEVFMISGDNATTANSVGAAVGIPAENVMAGVMPEQKADKIKYLQQTLVPRRSRGWIGSRKQRATVAMCGDGINDSPALATADVSIAVGSGSDVALSTASFVLVTSDLHALVRLLELSRGVFRRVVLNFAWALVYNLIALPVAAGALYAITSGGTHVRLDPVWASLAMALSSVSVVSSSLLLRTRIPFVGFRAPKI</sequence>
<dbReference type="EMBL" id="JAHFXF010001267">
    <property type="protein sequence ID" value="KAG9671289.1"/>
    <property type="molecule type" value="Genomic_DNA"/>
</dbReference>
<evidence type="ECO:0000259" key="16">
    <source>
        <dbReference type="PROSITE" id="PS50846"/>
    </source>
</evidence>
<dbReference type="Pfam" id="PF00702">
    <property type="entry name" value="Hydrolase"/>
    <property type="match status" value="1"/>
</dbReference>
<gene>
    <name evidence="17" type="ORF">KCU76_g16921</name>
</gene>
<evidence type="ECO:0000256" key="6">
    <source>
        <dbReference type="ARBA" id="ARBA00022737"/>
    </source>
</evidence>
<dbReference type="PRINTS" id="PR00119">
    <property type="entry name" value="CATATPASE"/>
</dbReference>
<dbReference type="OrthoDB" id="432719at2759"/>
<feature type="transmembrane region" description="Helical" evidence="15">
    <location>
        <begin position="591"/>
        <end position="610"/>
    </location>
</feature>
<feature type="transmembrane region" description="Helical" evidence="15">
    <location>
        <begin position="509"/>
        <end position="538"/>
    </location>
</feature>
<dbReference type="InterPro" id="IPR018303">
    <property type="entry name" value="ATPase_P-typ_P_site"/>
</dbReference>
<keyword evidence="14 15" id="KW-0472">Membrane</keyword>
<keyword evidence="12" id="KW-0186">Copper</keyword>
<keyword evidence="9" id="KW-0460">Magnesium</keyword>
<dbReference type="InterPro" id="IPR017969">
    <property type="entry name" value="Heavy-metal-associated_CS"/>
</dbReference>
<comment type="caution">
    <text evidence="17">The sequence shown here is derived from an EMBL/GenBank/DDBJ whole genome shotgun (WGS) entry which is preliminary data.</text>
</comment>
<feature type="transmembrane region" description="Helical" evidence="15">
    <location>
        <begin position="797"/>
        <end position="820"/>
    </location>
</feature>
<dbReference type="PROSITE" id="PS00154">
    <property type="entry name" value="ATPASE_E1_E2"/>
    <property type="match status" value="1"/>
</dbReference>
<protein>
    <submittedName>
        <fullName evidence="17">Heavy metal translocatin</fullName>
    </submittedName>
</protein>
<dbReference type="InterPro" id="IPR044492">
    <property type="entry name" value="P_typ_ATPase_HD_dom"/>
</dbReference>
<evidence type="ECO:0000256" key="15">
    <source>
        <dbReference type="RuleBase" id="RU362081"/>
    </source>
</evidence>
<feature type="transmembrane region" description="Helical" evidence="15">
    <location>
        <begin position="460"/>
        <end position="484"/>
    </location>
</feature>
<evidence type="ECO:0000313" key="17">
    <source>
        <dbReference type="EMBL" id="KAG9671289.1"/>
    </source>
</evidence>
<keyword evidence="4 15" id="KW-0812">Transmembrane</keyword>
<keyword evidence="5 15" id="KW-0479">Metal-binding</keyword>
<evidence type="ECO:0000256" key="7">
    <source>
        <dbReference type="ARBA" id="ARBA00022741"/>
    </source>
</evidence>
<dbReference type="Gene3D" id="2.70.150.10">
    <property type="entry name" value="Calcium-transporting ATPase, cytoplasmic transduction domain A"/>
    <property type="match status" value="1"/>
</dbReference>
<accession>A0A9P8E1D7</accession>
<dbReference type="InterPro" id="IPR023299">
    <property type="entry name" value="ATPase_P-typ_cyto_dom_N"/>
</dbReference>
<dbReference type="InterPro" id="IPR027256">
    <property type="entry name" value="P-typ_ATPase_IB"/>
</dbReference>
<evidence type="ECO:0000256" key="2">
    <source>
        <dbReference type="ARBA" id="ARBA00006024"/>
    </source>
</evidence>
<dbReference type="GO" id="GO:0005524">
    <property type="term" value="F:ATP binding"/>
    <property type="evidence" value="ECO:0007669"/>
    <property type="project" value="UniProtKB-UniRule"/>
</dbReference>
<dbReference type="GO" id="GO:0016020">
    <property type="term" value="C:membrane"/>
    <property type="evidence" value="ECO:0007669"/>
    <property type="project" value="UniProtKB-SubCell"/>
</dbReference>
<dbReference type="InterPro" id="IPR023214">
    <property type="entry name" value="HAD_sf"/>
</dbReference>
<dbReference type="InterPro" id="IPR006121">
    <property type="entry name" value="HMA_dom"/>
</dbReference>
<name>A0A9P8E1D7_AURME</name>
<dbReference type="InterPro" id="IPR023298">
    <property type="entry name" value="ATPase_P-typ_TM_dom_sf"/>
</dbReference>
<feature type="transmembrane region" description="Helical" evidence="15">
    <location>
        <begin position="1138"/>
        <end position="1163"/>
    </location>
</feature>
<dbReference type="Pfam" id="PF00122">
    <property type="entry name" value="E1-E2_ATPase"/>
    <property type="match status" value="1"/>
</dbReference>
<dbReference type="GO" id="GO:0055070">
    <property type="term" value="P:copper ion homeostasis"/>
    <property type="evidence" value="ECO:0007669"/>
    <property type="project" value="TreeGrafter"/>
</dbReference>
<dbReference type="SUPFAM" id="SSF81665">
    <property type="entry name" value="Calcium ATPase, transmembrane domain M"/>
    <property type="match status" value="1"/>
</dbReference>
<dbReference type="SFLD" id="SFLDS00003">
    <property type="entry name" value="Haloacid_Dehalogenase"/>
    <property type="match status" value="1"/>
</dbReference>
<dbReference type="SUPFAM" id="SSF56784">
    <property type="entry name" value="HAD-like"/>
    <property type="match status" value="1"/>
</dbReference>
<dbReference type="Pfam" id="PF00403">
    <property type="entry name" value="HMA"/>
    <property type="match status" value="2"/>
</dbReference>
<dbReference type="PROSITE" id="PS50846">
    <property type="entry name" value="HMA_2"/>
    <property type="match status" value="3"/>
</dbReference>
<keyword evidence="8 15" id="KW-0067">ATP-binding</keyword>
<evidence type="ECO:0000256" key="3">
    <source>
        <dbReference type="ARBA" id="ARBA00022448"/>
    </source>
</evidence>
<dbReference type="InterPro" id="IPR036412">
    <property type="entry name" value="HAD-like_sf"/>
</dbReference>
<proteinExistence type="inferred from homology"/>
<dbReference type="NCBIfam" id="TIGR01525">
    <property type="entry name" value="ATPase-IB_hvy"/>
    <property type="match status" value="1"/>
</dbReference>
<evidence type="ECO:0000256" key="5">
    <source>
        <dbReference type="ARBA" id="ARBA00022723"/>
    </source>
</evidence>
<feature type="domain" description="HMA" evidence="16">
    <location>
        <begin position="282"/>
        <end position="348"/>
    </location>
</feature>
<keyword evidence="11 15" id="KW-1133">Transmembrane helix</keyword>
<evidence type="ECO:0000256" key="1">
    <source>
        <dbReference type="ARBA" id="ARBA00004127"/>
    </source>
</evidence>
<dbReference type="InterPro" id="IPR059000">
    <property type="entry name" value="ATPase_P-type_domA"/>
</dbReference>
<dbReference type="GO" id="GO:0016887">
    <property type="term" value="F:ATP hydrolysis activity"/>
    <property type="evidence" value="ECO:0007669"/>
    <property type="project" value="InterPro"/>
</dbReference>
<dbReference type="FunFam" id="3.30.70.100:FF:000001">
    <property type="entry name" value="ATPase copper transporting beta"/>
    <property type="match status" value="2"/>
</dbReference>
<keyword evidence="3" id="KW-0813">Transport</keyword>
<dbReference type="CDD" id="cd00371">
    <property type="entry name" value="HMA"/>
    <property type="match status" value="3"/>
</dbReference>
<reference evidence="17" key="2">
    <citation type="submission" date="2021-08" db="EMBL/GenBank/DDBJ databases">
        <authorList>
            <person name="Gostincar C."/>
            <person name="Sun X."/>
            <person name="Song Z."/>
            <person name="Gunde-Cimerman N."/>
        </authorList>
    </citation>
    <scope>NUCLEOTIDE SEQUENCE</scope>
    <source>
        <strain evidence="17">EXF-9911</strain>
    </source>
</reference>
<dbReference type="PROSITE" id="PS01047">
    <property type="entry name" value="HMA_1"/>
    <property type="match status" value="2"/>
</dbReference>
<comment type="subcellular location">
    <subcellularLocation>
        <location evidence="1">Endomembrane system</location>
        <topology evidence="1">Multi-pass membrane protein</topology>
    </subcellularLocation>
    <subcellularLocation>
        <location evidence="15">Membrane</location>
    </subcellularLocation>
</comment>
<keyword evidence="6" id="KW-0677">Repeat</keyword>
<dbReference type="NCBIfam" id="TIGR01494">
    <property type="entry name" value="ATPase_P-type"/>
    <property type="match status" value="2"/>
</dbReference>
<feature type="domain" description="HMA" evidence="16">
    <location>
        <begin position="199"/>
        <end position="264"/>
    </location>
</feature>
<dbReference type="Gene3D" id="3.40.1110.10">
    <property type="entry name" value="Calcium-transporting ATPase, cytoplasmic domain N"/>
    <property type="match status" value="1"/>
</dbReference>
<dbReference type="Gene3D" id="3.30.70.100">
    <property type="match status" value="3"/>
</dbReference>
<dbReference type="PANTHER" id="PTHR43520:SF32">
    <property type="entry name" value="COPPER RESISTANCE P-TYPE ATPASE (EUROFUNG)"/>
    <property type="match status" value="1"/>
</dbReference>
<evidence type="ECO:0000256" key="13">
    <source>
        <dbReference type="ARBA" id="ARBA00023065"/>
    </source>
</evidence>
<evidence type="ECO:0000256" key="11">
    <source>
        <dbReference type="ARBA" id="ARBA00022989"/>
    </source>
</evidence>
<evidence type="ECO:0000313" key="18">
    <source>
        <dbReference type="Proteomes" id="UP000779574"/>
    </source>
</evidence>
<dbReference type="Gene3D" id="3.40.50.1000">
    <property type="entry name" value="HAD superfamily/HAD-like"/>
    <property type="match status" value="1"/>
</dbReference>
<keyword evidence="7 15" id="KW-0547">Nucleotide-binding</keyword>
<dbReference type="SFLD" id="SFLDF00027">
    <property type="entry name" value="p-type_atpase"/>
    <property type="match status" value="1"/>
</dbReference>
<evidence type="ECO:0000256" key="9">
    <source>
        <dbReference type="ARBA" id="ARBA00022842"/>
    </source>
</evidence>
<dbReference type="InterPro" id="IPR008250">
    <property type="entry name" value="ATPase_P-typ_transduc_dom_A_sf"/>
</dbReference>
<evidence type="ECO:0000256" key="10">
    <source>
        <dbReference type="ARBA" id="ARBA00022967"/>
    </source>
</evidence>
<dbReference type="InterPro" id="IPR001757">
    <property type="entry name" value="P_typ_ATPase"/>
</dbReference>
<dbReference type="FunFam" id="2.70.150.10:FF:000068">
    <property type="entry name" value="Copper resistance-associated P-type ATPase"/>
    <property type="match status" value="1"/>
</dbReference>
<feature type="transmembrane region" description="Helical" evidence="15">
    <location>
        <begin position="1175"/>
        <end position="1195"/>
    </location>
</feature>
<dbReference type="InterPro" id="IPR036163">
    <property type="entry name" value="HMA_dom_sf"/>
</dbReference>
<dbReference type="SUPFAM" id="SSF81653">
    <property type="entry name" value="Calcium ATPase, transduction domain A"/>
    <property type="match status" value="1"/>
</dbReference>
<dbReference type="SFLD" id="SFLDG00002">
    <property type="entry name" value="C1.7:_P-type_atpase_like"/>
    <property type="match status" value="1"/>
</dbReference>
<reference evidence="17" key="1">
    <citation type="journal article" date="2021" name="J Fungi (Basel)">
        <title>Virulence traits and population genomics of the black yeast Aureobasidium melanogenum.</title>
        <authorList>
            <person name="Cernosa A."/>
            <person name="Sun X."/>
            <person name="Gostincar C."/>
            <person name="Fang C."/>
            <person name="Gunde-Cimerman N."/>
            <person name="Song Z."/>
        </authorList>
    </citation>
    <scope>NUCLEOTIDE SEQUENCE</scope>
    <source>
        <strain evidence="17">EXF-9911</strain>
    </source>
</reference>
<evidence type="ECO:0000256" key="12">
    <source>
        <dbReference type="ARBA" id="ARBA00023008"/>
    </source>
</evidence>
<dbReference type="NCBIfam" id="TIGR00003">
    <property type="entry name" value="copper ion binding protein"/>
    <property type="match status" value="2"/>
</dbReference>
<evidence type="ECO:0000256" key="4">
    <source>
        <dbReference type="ARBA" id="ARBA00022692"/>
    </source>
</evidence>
<dbReference type="CDD" id="cd02094">
    <property type="entry name" value="P-type_ATPase_Cu-like"/>
    <property type="match status" value="1"/>
</dbReference>
<evidence type="ECO:0000256" key="14">
    <source>
        <dbReference type="ARBA" id="ARBA00023136"/>
    </source>
</evidence>
<dbReference type="Proteomes" id="UP000779574">
    <property type="component" value="Unassembled WGS sequence"/>
</dbReference>
<keyword evidence="10" id="KW-1278">Translocase</keyword>
<dbReference type="GO" id="GO:0043682">
    <property type="term" value="F:P-type divalent copper transporter activity"/>
    <property type="evidence" value="ECO:0007669"/>
    <property type="project" value="TreeGrafter"/>
</dbReference>
<keyword evidence="13" id="KW-0406">Ion transport</keyword>